<comment type="caution">
    <text evidence="3">The sequence shown here is derived from an EMBL/GenBank/DDBJ whole genome shotgun (WGS) entry which is preliminary data.</text>
</comment>
<feature type="region of interest" description="Disordered" evidence="1">
    <location>
        <begin position="78"/>
        <end position="116"/>
    </location>
</feature>
<dbReference type="InterPro" id="IPR025965">
    <property type="entry name" value="FlgD/Vpr_Ig-like"/>
</dbReference>
<gene>
    <name evidence="3" type="ORF">S06H3_32282</name>
</gene>
<accession>X1ND52</accession>
<organism evidence="3">
    <name type="scientific">marine sediment metagenome</name>
    <dbReference type="NCBI Taxonomy" id="412755"/>
    <lineage>
        <taxon>unclassified sequences</taxon>
        <taxon>metagenomes</taxon>
        <taxon>ecological metagenomes</taxon>
    </lineage>
</organism>
<evidence type="ECO:0000256" key="1">
    <source>
        <dbReference type="SAM" id="MobiDB-lite"/>
    </source>
</evidence>
<dbReference type="Gene3D" id="2.60.40.4070">
    <property type="match status" value="1"/>
</dbReference>
<dbReference type="EMBL" id="BARV01019187">
    <property type="protein sequence ID" value="GAI28121.1"/>
    <property type="molecule type" value="Genomic_DNA"/>
</dbReference>
<feature type="compositionally biased region" description="Acidic residues" evidence="1">
    <location>
        <begin position="84"/>
        <end position="116"/>
    </location>
</feature>
<dbReference type="Pfam" id="PF13860">
    <property type="entry name" value="FlgD_ig"/>
    <property type="match status" value="1"/>
</dbReference>
<feature type="domain" description="FlgD/Vpr Ig-like" evidence="2">
    <location>
        <begin position="10"/>
        <end position="62"/>
    </location>
</feature>
<evidence type="ECO:0000259" key="2">
    <source>
        <dbReference type="Pfam" id="PF13860"/>
    </source>
</evidence>
<evidence type="ECO:0000313" key="3">
    <source>
        <dbReference type="EMBL" id="GAI28121.1"/>
    </source>
</evidence>
<protein>
    <recommendedName>
        <fullName evidence="2">FlgD/Vpr Ig-like domain-containing protein</fullName>
    </recommendedName>
</protein>
<dbReference type="AlphaFoldDB" id="X1ND52"/>
<name>X1ND52_9ZZZZ</name>
<sequence>MAKVSYALPKATRVSILIYDVNGRRVKTLVAGEMPAGYHQIGWDTRDDQAMTVPSASYFCRMQTPEYTKSQKVVITGGFSVRGEEDEEEDVGEPEETEQPEDEVDDDDKEEDPNGG</sequence>
<reference evidence="3" key="1">
    <citation type="journal article" date="2014" name="Front. Microbiol.">
        <title>High frequency of phylogenetically diverse reductive dehalogenase-homologous genes in deep subseafloor sedimentary metagenomes.</title>
        <authorList>
            <person name="Kawai M."/>
            <person name="Futagami T."/>
            <person name="Toyoda A."/>
            <person name="Takaki Y."/>
            <person name="Nishi S."/>
            <person name="Hori S."/>
            <person name="Arai W."/>
            <person name="Tsubouchi T."/>
            <person name="Morono Y."/>
            <person name="Uchiyama I."/>
            <person name="Ito T."/>
            <person name="Fujiyama A."/>
            <person name="Inagaki F."/>
            <person name="Takami H."/>
        </authorList>
    </citation>
    <scope>NUCLEOTIDE SEQUENCE</scope>
    <source>
        <strain evidence="3">Expedition CK06-06</strain>
    </source>
</reference>
<proteinExistence type="predicted"/>